<accession>A0AAW1WNQ1</accession>
<evidence type="ECO:0000256" key="1">
    <source>
        <dbReference type="SAM" id="MobiDB-lite"/>
    </source>
</evidence>
<feature type="domain" description="5'-3' DNA helicase ZGRF1-like N-terminal" evidence="2">
    <location>
        <begin position="272"/>
        <end position="343"/>
    </location>
</feature>
<feature type="compositionally biased region" description="Polar residues" evidence="1">
    <location>
        <begin position="106"/>
        <end position="128"/>
    </location>
</feature>
<feature type="region of interest" description="Disordered" evidence="1">
    <location>
        <begin position="443"/>
        <end position="462"/>
    </location>
</feature>
<feature type="compositionally biased region" description="Polar residues" evidence="1">
    <location>
        <begin position="493"/>
        <end position="502"/>
    </location>
</feature>
<comment type="caution">
    <text evidence="3">The sequence shown here is derived from an EMBL/GenBank/DDBJ whole genome shotgun (WGS) entry which is preliminary data.</text>
</comment>
<dbReference type="GO" id="GO:0035861">
    <property type="term" value="C:site of double-strand break"/>
    <property type="evidence" value="ECO:0007669"/>
    <property type="project" value="TreeGrafter"/>
</dbReference>
<organism evidence="3 4">
    <name type="scientific">Rubus argutus</name>
    <name type="common">Southern blackberry</name>
    <dbReference type="NCBI Taxonomy" id="59490"/>
    <lineage>
        <taxon>Eukaryota</taxon>
        <taxon>Viridiplantae</taxon>
        <taxon>Streptophyta</taxon>
        <taxon>Embryophyta</taxon>
        <taxon>Tracheophyta</taxon>
        <taxon>Spermatophyta</taxon>
        <taxon>Magnoliopsida</taxon>
        <taxon>eudicotyledons</taxon>
        <taxon>Gunneridae</taxon>
        <taxon>Pentapetalae</taxon>
        <taxon>rosids</taxon>
        <taxon>fabids</taxon>
        <taxon>Rosales</taxon>
        <taxon>Rosaceae</taxon>
        <taxon>Rosoideae</taxon>
        <taxon>Rosoideae incertae sedis</taxon>
        <taxon>Rubus</taxon>
    </lineage>
</organism>
<dbReference type="InterPro" id="IPR018838">
    <property type="entry name" value="ZGRF1-like_N"/>
</dbReference>
<dbReference type="EMBL" id="JBEDUW010000005">
    <property type="protein sequence ID" value="KAK9926356.1"/>
    <property type="molecule type" value="Genomic_DNA"/>
</dbReference>
<protein>
    <recommendedName>
        <fullName evidence="2">5'-3' DNA helicase ZGRF1-like N-terminal domain-containing protein</fullName>
    </recommendedName>
</protein>
<evidence type="ECO:0000313" key="4">
    <source>
        <dbReference type="Proteomes" id="UP001457282"/>
    </source>
</evidence>
<dbReference type="Pfam" id="PF10382">
    <property type="entry name" value="ZGRF1-like_N"/>
    <property type="match status" value="3"/>
</dbReference>
<dbReference type="GO" id="GO:0005634">
    <property type="term" value="C:nucleus"/>
    <property type="evidence" value="ECO:0007669"/>
    <property type="project" value="TreeGrafter"/>
</dbReference>
<proteinExistence type="predicted"/>
<feature type="compositionally biased region" description="Polar residues" evidence="1">
    <location>
        <begin position="401"/>
        <end position="411"/>
    </location>
</feature>
<feature type="region of interest" description="Disordered" evidence="1">
    <location>
        <begin position="471"/>
        <end position="505"/>
    </location>
</feature>
<evidence type="ECO:0000259" key="2">
    <source>
        <dbReference type="Pfam" id="PF10382"/>
    </source>
</evidence>
<name>A0AAW1WNQ1_RUBAR</name>
<evidence type="ECO:0000313" key="3">
    <source>
        <dbReference type="EMBL" id="KAK9926356.1"/>
    </source>
</evidence>
<dbReference type="PANTHER" id="PTHR28535:SF1">
    <property type="entry name" value="PROTEIN ZGRF1"/>
    <property type="match status" value="1"/>
</dbReference>
<sequence length="590" mass="64943">MAELKRWSVTYTKHMKQKRKVYQDGFLELHASTGKMLLYDDCEKLLECRILKKDEAVSSGETLTFNAFLVDVNDAESAGGDQKPLPGFNSQAKDVKFSEKRAKSWNKPQPFQTPSQNIIGGKKPQQNLSPSQNIIKEFRKRELHKYGAALSSPETVKTSTTEWKVLYTTQVTQKAKKYHDGFLQIASSGSFGRQVMLFDATRKLLDARFLKKDEVIGSGESFAFSAHLVDVGEPKGHEALADLQFQGKDCYVQKTGKLCGEDDCIVVNDFEVKEWEALYTTQITQKSKKYHVGILRLASSGSFRNKVTLLGEDKTILSNKYMNLSENIKTGSTLELPKYLVEVGIPCAIAGGEGTTLNKSSDSKFSISRVEEAKSNRGVPRNNPSCDSEEKSQNKACLKKASNSNLSISSVEESKPSKGVPTNKLIRDAHQILSFLQNPMAQESISSHHANSTERPVSSSQVSDAIILDSSEDGRPSQSQSSEPHHRSVENIEPSNIVETGNPNPPDILSLKAMSSGCGSQLAEGIDIKNSHQLHSEHAEADTLQYDGGCASDDSRSSCVSHDAADDEKIASQEPTCARELECPNFDLGF</sequence>
<dbReference type="GO" id="GO:0006302">
    <property type="term" value="P:double-strand break repair"/>
    <property type="evidence" value="ECO:0007669"/>
    <property type="project" value="TreeGrafter"/>
</dbReference>
<feature type="region of interest" description="Disordered" evidence="1">
    <location>
        <begin position="103"/>
        <end position="128"/>
    </location>
</feature>
<dbReference type="AlphaFoldDB" id="A0AAW1WNQ1"/>
<feature type="domain" description="5'-3' DNA helicase ZGRF1-like N-terminal" evidence="2">
    <location>
        <begin position="161"/>
        <end position="236"/>
    </location>
</feature>
<keyword evidence="4" id="KW-1185">Reference proteome</keyword>
<feature type="region of interest" description="Disordered" evidence="1">
    <location>
        <begin position="368"/>
        <end position="422"/>
    </location>
</feature>
<dbReference type="InterPro" id="IPR052800">
    <property type="entry name" value="DNA_Repair_Helicase_ZGRF1"/>
</dbReference>
<dbReference type="Proteomes" id="UP001457282">
    <property type="component" value="Unassembled WGS sequence"/>
</dbReference>
<reference evidence="3 4" key="1">
    <citation type="journal article" date="2023" name="G3 (Bethesda)">
        <title>A chromosome-length genome assembly and annotation of blackberry (Rubus argutus, cv. 'Hillquist').</title>
        <authorList>
            <person name="Bruna T."/>
            <person name="Aryal R."/>
            <person name="Dudchenko O."/>
            <person name="Sargent D.J."/>
            <person name="Mead D."/>
            <person name="Buti M."/>
            <person name="Cavallini A."/>
            <person name="Hytonen T."/>
            <person name="Andres J."/>
            <person name="Pham M."/>
            <person name="Weisz D."/>
            <person name="Mascagni F."/>
            <person name="Usai G."/>
            <person name="Natali L."/>
            <person name="Bassil N."/>
            <person name="Fernandez G.E."/>
            <person name="Lomsadze A."/>
            <person name="Armour M."/>
            <person name="Olukolu B."/>
            <person name="Poorten T."/>
            <person name="Britton C."/>
            <person name="Davik J."/>
            <person name="Ashrafi H."/>
            <person name="Aiden E.L."/>
            <person name="Borodovsky M."/>
            <person name="Worthington M."/>
        </authorList>
    </citation>
    <scope>NUCLEOTIDE SEQUENCE [LARGE SCALE GENOMIC DNA]</scope>
    <source>
        <strain evidence="3">PI 553951</strain>
    </source>
</reference>
<dbReference type="PANTHER" id="PTHR28535">
    <property type="entry name" value="ZINC FINGER GRF-TYPE CONTAINING 1"/>
    <property type="match status" value="1"/>
</dbReference>
<gene>
    <name evidence="3" type="ORF">M0R45_023590</name>
</gene>
<feature type="domain" description="5'-3' DNA helicase ZGRF1-like N-terminal" evidence="2">
    <location>
        <begin position="5"/>
        <end position="77"/>
    </location>
</feature>